<comment type="caution">
    <text evidence="4">The sequence shown here is derived from an EMBL/GenBank/DDBJ whole genome shotgun (WGS) entry which is preliminary data.</text>
</comment>
<organism evidence="4 5">
    <name type="scientific">Cristinia sonorae</name>
    <dbReference type="NCBI Taxonomy" id="1940300"/>
    <lineage>
        <taxon>Eukaryota</taxon>
        <taxon>Fungi</taxon>
        <taxon>Dikarya</taxon>
        <taxon>Basidiomycota</taxon>
        <taxon>Agaricomycotina</taxon>
        <taxon>Agaricomycetes</taxon>
        <taxon>Agaricomycetidae</taxon>
        <taxon>Agaricales</taxon>
        <taxon>Pleurotineae</taxon>
        <taxon>Stephanosporaceae</taxon>
        <taxon>Cristinia</taxon>
    </lineage>
</organism>
<keyword evidence="5" id="KW-1185">Reference proteome</keyword>
<accession>A0A8K0UTD6</accession>
<dbReference type="Proteomes" id="UP000813824">
    <property type="component" value="Unassembled WGS sequence"/>
</dbReference>
<dbReference type="AlphaFoldDB" id="A0A8K0UTD6"/>
<evidence type="ECO:0000256" key="1">
    <source>
        <dbReference type="ARBA" id="ARBA00023002"/>
    </source>
</evidence>
<comment type="similarity">
    <text evidence="2">Belongs to the aldo/keto reductase family. Aldo/keto reductase 2 subfamily.</text>
</comment>
<sequence length="390" mass="44515">MSDDSLNFLAQPPLPSKLGRYRQLAPRAGVHISPIILGGMSIGDKWEKMGMGCMNRESSFKLLDAFYQAGGNAIDTANFYQDGSSEEFIGEWMEERGIRDQIFIMTKYTNNARMGKPPCFGQKIMYTGNNIKSMHISVEESLKRLRTDYIDLFYVHWWDYTTTVEEVMDGLHNLVVQGKVLYLGISDTPAHIVSEANTYAKYNGKTPFVVYQGEWSVMNRDFEREMLPVARRHGMAICPWNVLASGRIRTDEEEERRRQSGEGGRTLFGTKWERNENEKKMAKALEQVAKDVGAKHITSVAIAYVMQKSPYVFPVIGGRKVEHLMNNLEALDIALKPEHIAFIESVIPFDLGFPYTFFEDDYNVWYKTAGHVDKWPTSQAIRPSTQIRGC</sequence>
<proteinExistence type="inferred from homology"/>
<name>A0A8K0UTD6_9AGAR</name>
<dbReference type="EMBL" id="JAEVFJ010000010">
    <property type="protein sequence ID" value="KAH8102188.1"/>
    <property type="molecule type" value="Genomic_DNA"/>
</dbReference>
<evidence type="ECO:0000256" key="2">
    <source>
        <dbReference type="ARBA" id="ARBA00038157"/>
    </source>
</evidence>
<keyword evidence="1" id="KW-0560">Oxidoreductase</keyword>
<dbReference type="Gene3D" id="3.20.20.100">
    <property type="entry name" value="NADP-dependent oxidoreductase domain"/>
    <property type="match status" value="1"/>
</dbReference>
<evidence type="ECO:0000313" key="4">
    <source>
        <dbReference type="EMBL" id="KAH8102188.1"/>
    </source>
</evidence>
<dbReference type="Pfam" id="PF00248">
    <property type="entry name" value="Aldo_ket_red"/>
    <property type="match status" value="1"/>
</dbReference>
<feature type="domain" description="NADP-dependent oxidoreductase" evidence="3">
    <location>
        <begin position="34"/>
        <end position="346"/>
    </location>
</feature>
<dbReference type="InterPro" id="IPR050523">
    <property type="entry name" value="AKR_Detox_Biosynth"/>
</dbReference>
<dbReference type="SUPFAM" id="SSF51430">
    <property type="entry name" value="NAD(P)-linked oxidoreductase"/>
    <property type="match status" value="1"/>
</dbReference>
<protein>
    <submittedName>
        <fullName evidence="4">Aldo/keto reductase</fullName>
    </submittedName>
</protein>
<dbReference type="PANTHER" id="PTHR43364:SF2">
    <property type="entry name" value="ARYL-ALCOHOL DEHYDROGENASE AAD10-RELATED"/>
    <property type="match status" value="1"/>
</dbReference>
<dbReference type="InterPro" id="IPR036812">
    <property type="entry name" value="NAD(P)_OxRdtase_dom_sf"/>
</dbReference>
<dbReference type="InterPro" id="IPR023210">
    <property type="entry name" value="NADP_OxRdtase_dom"/>
</dbReference>
<gene>
    <name evidence="4" type="ORF">BXZ70DRAFT_890804</name>
</gene>
<evidence type="ECO:0000259" key="3">
    <source>
        <dbReference type="Pfam" id="PF00248"/>
    </source>
</evidence>
<reference evidence="4" key="1">
    <citation type="journal article" date="2021" name="New Phytol.">
        <title>Evolutionary innovations through gain and loss of genes in the ectomycorrhizal Boletales.</title>
        <authorList>
            <person name="Wu G."/>
            <person name="Miyauchi S."/>
            <person name="Morin E."/>
            <person name="Kuo A."/>
            <person name="Drula E."/>
            <person name="Varga T."/>
            <person name="Kohler A."/>
            <person name="Feng B."/>
            <person name="Cao Y."/>
            <person name="Lipzen A."/>
            <person name="Daum C."/>
            <person name="Hundley H."/>
            <person name="Pangilinan J."/>
            <person name="Johnson J."/>
            <person name="Barry K."/>
            <person name="LaButti K."/>
            <person name="Ng V."/>
            <person name="Ahrendt S."/>
            <person name="Min B."/>
            <person name="Choi I.G."/>
            <person name="Park H."/>
            <person name="Plett J.M."/>
            <person name="Magnuson J."/>
            <person name="Spatafora J.W."/>
            <person name="Nagy L.G."/>
            <person name="Henrissat B."/>
            <person name="Grigoriev I.V."/>
            <person name="Yang Z.L."/>
            <person name="Xu J."/>
            <person name="Martin F.M."/>
        </authorList>
    </citation>
    <scope>NUCLEOTIDE SEQUENCE</scope>
    <source>
        <strain evidence="4">KKN 215</strain>
    </source>
</reference>
<dbReference type="GO" id="GO:0016491">
    <property type="term" value="F:oxidoreductase activity"/>
    <property type="evidence" value="ECO:0007669"/>
    <property type="project" value="UniProtKB-KW"/>
</dbReference>
<evidence type="ECO:0000313" key="5">
    <source>
        <dbReference type="Proteomes" id="UP000813824"/>
    </source>
</evidence>
<dbReference type="PANTHER" id="PTHR43364">
    <property type="entry name" value="NADH-SPECIFIC METHYLGLYOXAL REDUCTASE-RELATED"/>
    <property type="match status" value="1"/>
</dbReference>
<dbReference type="OrthoDB" id="48988at2759"/>